<proteinExistence type="predicted"/>
<feature type="non-terminal residue" evidence="2">
    <location>
        <position position="1"/>
    </location>
</feature>
<keyword evidence="1" id="KW-1133">Transmembrane helix</keyword>
<organism evidence="2 3">
    <name type="scientific">Terrihalobacillus insolitus</name>
    <dbReference type="NCBI Taxonomy" id="2950438"/>
    <lineage>
        <taxon>Bacteria</taxon>
        <taxon>Bacillati</taxon>
        <taxon>Bacillota</taxon>
        <taxon>Bacilli</taxon>
        <taxon>Bacillales</taxon>
        <taxon>Bacillaceae</taxon>
        <taxon>Terrihalobacillus</taxon>
    </lineage>
</organism>
<dbReference type="AlphaFoldDB" id="A0A9X3WUY6"/>
<comment type="caution">
    <text evidence="2">The sequence shown here is derived from an EMBL/GenBank/DDBJ whole genome shotgun (WGS) entry which is preliminary data.</text>
</comment>
<gene>
    <name evidence="2" type="ORF">NC797_16610</name>
</gene>
<accession>A0A9X3WUY6</accession>
<dbReference type="EMBL" id="JAMQKB010000030">
    <property type="protein sequence ID" value="MDC3426120.1"/>
    <property type="molecule type" value="Genomic_DNA"/>
</dbReference>
<keyword evidence="3" id="KW-1185">Reference proteome</keyword>
<feature type="transmembrane region" description="Helical" evidence="1">
    <location>
        <begin position="39"/>
        <end position="61"/>
    </location>
</feature>
<evidence type="ECO:0000256" key="1">
    <source>
        <dbReference type="SAM" id="Phobius"/>
    </source>
</evidence>
<sequence>NFHSPLKYAIYQHLLHSILPFLAYLGLVFYQIISKNFLLFSAVGFLSIHSSCGKCFFIKILSTTFIDK</sequence>
<keyword evidence="1" id="KW-0812">Transmembrane</keyword>
<keyword evidence="1" id="KW-0472">Membrane</keyword>
<dbReference type="RefSeq" id="WP_272437939.1">
    <property type="nucleotide sequence ID" value="NZ_JAMQKB010000030.1"/>
</dbReference>
<protein>
    <submittedName>
        <fullName evidence="2">Uncharacterized protein</fullName>
    </submittedName>
</protein>
<feature type="transmembrane region" description="Helical" evidence="1">
    <location>
        <begin position="14"/>
        <end position="33"/>
    </location>
</feature>
<name>A0A9X3WUY6_9BACI</name>
<evidence type="ECO:0000313" key="3">
    <source>
        <dbReference type="Proteomes" id="UP001145050"/>
    </source>
</evidence>
<dbReference type="Proteomes" id="UP001145050">
    <property type="component" value="Unassembled WGS sequence"/>
</dbReference>
<evidence type="ECO:0000313" key="2">
    <source>
        <dbReference type="EMBL" id="MDC3426120.1"/>
    </source>
</evidence>
<reference evidence="2" key="1">
    <citation type="submission" date="2022-06" db="EMBL/GenBank/DDBJ databases">
        <title>Aquibacillus sp. a new bacterium isolated from soil saline samples.</title>
        <authorList>
            <person name="Galisteo C."/>
            <person name="De La Haba R."/>
            <person name="Sanchez-Porro C."/>
            <person name="Ventosa A."/>
        </authorList>
    </citation>
    <scope>NUCLEOTIDE SEQUENCE</scope>
    <source>
        <strain evidence="2">3ASR75-11</strain>
    </source>
</reference>